<keyword evidence="3" id="KW-1185">Reference proteome</keyword>
<feature type="region of interest" description="Disordered" evidence="1">
    <location>
        <begin position="488"/>
        <end position="522"/>
    </location>
</feature>
<proteinExistence type="predicted"/>
<dbReference type="EMBL" id="KZ303844">
    <property type="protein sequence ID" value="PHZ15459.1"/>
    <property type="molecule type" value="Genomic_DNA"/>
</dbReference>
<dbReference type="AlphaFoldDB" id="A0A2G4T376"/>
<dbReference type="GeneID" id="35443313"/>
<feature type="region of interest" description="Disordered" evidence="1">
    <location>
        <begin position="110"/>
        <end position="132"/>
    </location>
</feature>
<gene>
    <name evidence="2" type="ORF">RHIMIDRAFT_272616</name>
</gene>
<name>A0A2G4T376_RHIZD</name>
<evidence type="ECO:0000313" key="3">
    <source>
        <dbReference type="Proteomes" id="UP000242254"/>
    </source>
</evidence>
<protein>
    <submittedName>
        <fullName evidence="2">Uncharacterized protein</fullName>
    </submittedName>
</protein>
<evidence type="ECO:0000256" key="1">
    <source>
        <dbReference type="SAM" id="MobiDB-lite"/>
    </source>
</evidence>
<reference evidence="2 3" key="1">
    <citation type="journal article" date="2016" name="Proc. Natl. Acad. Sci. U.S.A.">
        <title>Lipid metabolic changes in an early divergent fungus govern the establishment of a mutualistic symbiosis with endobacteria.</title>
        <authorList>
            <person name="Lastovetsky O.A."/>
            <person name="Gaspar M.L."/>
            <person name="Mondo S.J."/>
            <person name="LaButti K.M."/>
            <person name="Sandor L."/>
            <person name="Grigoriev I.V."/>
            <person name="Henry S.A."/>
            <person name="Pawlowska T.E."/>
        </authorList>
    </citation>
    <scope>NUCLEOTIDE SEQUENCE [LARGE SCALE GENOMIC DNA]</scope>
    <source>
        <strain evidence="2 3">ATCC 52813</strain>
    </source>
</reference>
<evidence type="ECO:0000313" key="2">
    <source>
        <dbReference type="EMBL" id="PHZ15459.1"/>
    </source>
</evidence>
<dbReference type="Proteomes" id="UP000242254">
    <property type="component" value="Unassembled WGS sequence"/>
</dbReference>
<organism evidence="2 3">
    <name type="scientific">Rhizopus microsporus ATCC 52813</name>
    <dbReference type="NCBI Taxonomy" id="1340429"/>
    <lineage>
        <taxon>Eukaryota</taxon>
        <taxon>Fungi</taxon>
        <taxon>Fungi incertae sedis</taxon>
        <taxon>Mucoromycota</taxon>
        <taxon>Mucoromycotina</taxon>
        <taxon>Mucoromycetes</taxon>
        <taxon>Mucorales</taxon>
        <taxon>Mucorineae</taxon>
        <taxon>Rhizopodaceae</taxon>
        <taxon>Rhizopus</taxon>
    </lineage>
</organism>
<sequence length="522" mass="59795">MKQSALAYLRRNHKALDIKQFYKAYGNTNQDTSETVYKNTVRKATVDDHKSLQTWAKKERSLNFSNIDSEAAKNYWYEISAQIAAQEQKHFSIIATSSAARDMQNSLGKSKAKGKESVVDEEQEVQGVEAKATQTSMPKEIPFIDSFIKKFSLMNNSKKWYLETGKCVEDALFEFGLTCNFEHLAHSFTIDPSDQTLLKQNVFTAKELAEIKKKALIPFPDLNVSLTEYLAAFNQKSTSGLRKALYNCKWYEDYDENEHASLDWIRRSIDTLLPLYEKKIMNEKHNEQWYQKRIWFMIDTLFEIIPDLRIVRGENSSSSSSARKNIDRGAACFENLARKRMGRRGDFILRYHDIELACGEDKASDNGTNMMQDRGIKCPKMMRDMLWALLDSVKFNQEKSKKLTILGVTTFGLNLYLDWMTIHEGYVCVLVRSKKISMPSTIDSFPSSLSLFASLLSALEVIKSVINVMNANDVYDIELLKPSLKRAYSEDDDESNDAKSWSRIVSASTPEDNGRFRRVSGA</sequence>
<accession>A0A2G4T376</accession>
<dbReference type="RefSeq" id="XP_023469167.1">
    <property type="nucleotide sequence ID" value="XM_023612324.1"/>
</dbReference>